<dbReference type="SMART" id="SM01012">
    <property type="entry name" value="ANTAR"/>
    <property type="match status" value="1"/>
</dbReference>
<dbReference type="InterPro" id="IPR011006">
    <property type="entry name" value="CheY-like_superfamily"/>
</dbReference>
<dbReference type="GO" id="GO:0003723">
    <property type="term" value="F:RNA binding"/>
    <property type="evidence" value="ECO:0007669"/>
    <property type="project" value="InterPro"/>
</dbReference>
<evidence type="ECO:0000256" key="3">
    <source>
        <dbReference type="ARBA" id="ARBA00023015"/>
    </source>
</evidence>
<dbReference type="InterPro" id="IPR029016">
    <property type="entry name" value="GAF-like_dom_sf"/>
</dbReference>
<keyword evidence="4" id="KW-0804">Transcription</keyword>
<evidence type="ECO:0000313" key="6">
    <source>
        <dbReference type="EMBL" id="GAB16378.1"/>
    </source>
</evidence>
<keyword evidence="1" id="KW-0808">Transferase</keyword>
<dbReference type="STRING" id="1077972.ARGLB_118_00420"/>
<sequence>MLFDPAPCSPLSAPAMGSLRCARRFVLTRAKRYRKIVASESTAKPETSITEHLNELVLTSSDVGEFLHELARISARSLSEPGDEVLCGVTLLRHRKAATVASSSPEAQAMDEIQYDFGDGPCMTASRDQVTIHITDLRKHDRWDSYAEKVLGQGVRSILAIPFVLEGETRAALNLYSHRPGRFEGRVLELAQDFVSQTSMALRLAVRFAHYSDAAANLKATLETRTVIDVAVGVIMAQNRCSQEEAFELLKAASSTRNIKLHSVATSIVDSLGQGPAKTHYEG</sequence>
<dbReference type="AlphaFoldDB" id="H0QU77"/>
<dbReference type="Pfam" id="PF03861">
    <property type="entry name" value="ANTAR"/>
    <property type="match status" value="1"/>
</dbReference>
<dbReference type="SMART" id="SM00065">
    <property type="entry name" value="GAF"/>
    <property type="match status" value="1"/>
</dbReference>
<gene>
    <name evidence="6" type="ORF">ARGLB_118_00420</name>
</gene>
<dbReference type="EMBL" id="BAEG01000118">
    <property type="protein sequence ID" value="GAB16378.1"/>
    <property type="molecule type" value="Genomic_DNA"/>
</dbReference>
<proteinExistence type="predicted"/>
<evidence type="ECO:0000313" key="7">
    <source>
        <dbReference type="Proteomes" id="UP000003828"/>
    </source>
</evidence>
<accession>H0QU77</accession>
<keyword evidence="3" id="KW-0805">Transcription regulation</keyword>
<keyword evidence="7" id="KW-1185">Reference proteome</keyword>
<dbReference type="InterPro" id="IPR003018">
    <property type="entry name" value="GAF"/>
</dbReference>
<dbReference type="Gene3D" id="1.10.10.10">
    <property type="entry name" value="Winged helix-like DNA-binding domain superfamily/Winged helix DNA-binding domain"/>
    <property type="match status" value="1"/>
</dbReference>
<dbReference type="Proteomes" id="UP000003828">
    <property type="component" value="Unassembled WGS sequence"/>
</dbReference>
<keyword evidence="2" id="KW-0418">Kinase</keyword>
<feature type="domain" description="ANTAR" evidence="5">
    <location>
        <begin position="208"/>
        <end position="269"/>
    </location>
</feature>
<comment type="caution">
    <text evidence="6">The sequence shown here is derived from an EMBL/GenBank/DDBJ whole genome shotgun (WGS) entry which is preliminary data.</text>
</comment>
<organism evidence="6 7">
    <name type="scientific">Arthrobacter globiformis (strain ATCC 8010 / DSM 20124 / JCM 1332 / NBRC 12137 / NCIMB 8907 / NRRL B-2979 / 168)</name>
    <dbReference type="NCBI Taxonomy" id="1077972"/>
    <lineage>
        <taxon>Bacteria</taxon>
        <taxon>Bacillati</taxon>
        <taxon>Actinomycetota</taxon>
        <taxon>Actinomycetes</taxon>
        <taxon>Micrococcales</taxon>
        <taxon>Micrococcaceae</taxon>
        <taxon>Arthrobacter</taxon>
    </lineage>
</organism>
<dbReference type="Gene3D" id="3.30.450.40">
    <property type="match status" value="1"/>
</dbReference>
<evidence type="ECO:0000259" key="5">
    <source>
        <dbReference type="PROSITE" id="PS50921"/>
    </source>
</evidence>
<evidence type="ECO:0000256" key="4">
    <source>
        <dbReference type="ARBA" id="ARBA00023163"/>
    </source>
</evidence>
<dbReference type="SUPFAM" id="SSF55781">
    <property type="entry name" value="GAF domain-like"/>
    <property type="match status" value="1"/>
</dbReference>
<reference evidence="6 7" key="1">
    <citation type="submission" date="2011-12" db="EMBL/GenBank/DDBJ databases">
        <title>Whole genome shotgun sequence of Arthrobacter globiformis NBRC 12137.</title>
        <authorList>
            <person name="Miyazawa S."/>
            <person name="Hosoyama A."/>
            <person name="Tsuchikane K."/>
            <person name="Katsumata H."/>
            <person name="Yamazaki S."/>
            <person name="Fujita N."/>
        </authorList>
    </citation>
    <scope>NUCLEOTIDE SEQUENCE [LARGE SCALE GENOMIC DNA]</scope>
    <source>
        <strain evidence="6 7">NBRC 12137</strain>
    </source>
</reference>
<dbReference type="GO" id="GO:0016301">
    <property type="term" value="F:kinase activity"/>
    <property type="evidence" value="ECO:0007669"/>
    <property type="project" value="UniProtKB-KW"/>
</dbReference>
<dbReference type="SUPFAM" id="SSF52172">
    <property type="entry name" value="CheY-like"/>
    <property type="match status" value="1"/>
</dbReference>
<name>H0QU77_ARTG1</name>
<dbReference type="eggNOG" id="COG3707">
    <property type="taxonomic scope" value="Bacteria"/>
</dbReference>
<dbReference type="InterPro" id="IPR036388">
    <property type="entry name" value="WH-like_DNA-bd_sf"/>
</dbReference>
<protein>
    <recommendedName>
        <fullName evidence="5">ANTAR domain-containing protein</fullName>
    </recommendedName>
</protein>
<dbReference type="PROSITE" id="PS50921">
    <property type="entry name" value="ANTAR"/>
    <property type="match status" value="1"/>
</dbReference>
<evidence type="ECO:0000256" key="2">
    <source>
        <dbReference type="ARBA" id="ARBA00022777"/>
    </source>
</evidence>
<dbReference type="Pfam" id="PF13185">
    <property type="entry name" value="GAF_2"/>
    <property type="match status" value="1"/>
</dbReference>
<dbReference type="InterPro" id="IPR005561">
    <property type="entry name" value="ANTAR"/>
</dbReference>
<evidence type="ECO:0000256" key="1">
    <source>
        <dbReference type="ARBA" id="ARBA00022679"/>
    </source>
</evidence>